<dbReference type="Pfam" id="PF01497">
    <property type="entry name" value="Peripla_BP_2"/>
    <property type="match status" value="1"/>
</dbReference>
<dbReference type="InterPro" id="IPR002491">
    <property type="entry name" value="ABC_transptr_periplasmic_BD"/>
</dbReference>
<dbReference type="PANTHER" id="PTHR30535:SF34">
    <property type="entry name" value="MOLYBDATE-BINDING PROTEIN MOLA"/>
    <property type="match status" value="1"/>
</dbReference>
<name>A0A1W9HT72_9HYPH</name>
<dbReference type="InterPro" id="IPR050902">
    <property type="entry name" value="ABC_Transporter_SBP"/>
</dbReference>
<comment type="caution">
    <text evidence="2">The sequence shown here is derived from an EMBL/GenBank/DDBJ whole genome shotgun (WGS) entry which is preliminary data.</text>
</comment>
<evidence type="ECO:0000313" key="3">
    <source>
        <dbReference type="Proteomes" id="UP000192872"/>
    </source>
</evidence>
<dbReference type="AlphaFoldDB" id="A0A1W9HT72"/>
<dbReference type="PROSITE" id="PS50983">
    <property type="entry name" value="FE_B12_PBP"/>
    <property type="match status" value="1"/>
</dbReference>
<dbReference type="STRING" id="1827387.A4S15_13575"/>
<evidence type="ECO:0000259" key="1">
    <source>
        <dbReference type="PROSITE" id="PS50983"/>
    </source>
</evidence>
<dbReference type="GO" id="GO:0071281">
    <property type="term" value="P:cellular response to iron ion"/>
    <property type="evidence" value="ECO:0007669"/>
    <property type="project" value="TreeGrafter"/>
</dbReference>
<protein>
    <recommendedName>
        <fullName evidence="1">Fe/B12 periplasmic-binding domain-containing protein</fullName>
    </recommendedName>
</protein>
<sequence>MAGGVMRHLLTIAVCMVVAGGALHAKPRAVSLNVCTDQLLVDLADREQILGVSTFARDPNLSWVAARAGPYTAVAAAEDVVSRAPDVVLAGVFNKIATRQVLAASGLRVEAFALANDFAGVREAITRVGSLLQQEERAARRIAALDGALARLRHAASTRALRILPLQRRGWVSGSDTLTSALLAEAGLVNIAAELGLYAGGQVGLERLIALRPDLILGSREETYGEDQGSALLLHPALRARVPAERWIYIPGRLTVCGGPGLIEAIDALIEQLVPFTGEAPLPRIQPRAGP</sequence>
<reference evidence="2 3" key="1">
    <citation type="journal article" date="2017" name="Water Res.">
        <title>Comammox in drinking water systems.</title>
        <authorList>
            <person name="Wang Y."/>
            <person name="Ma L."/>
            <person name="Mao Y."/>
            <person name="Jiang X."/>
            <person name="Xia Y."/>
            <person name="Yu K."/>
            <person name="Li B."/>
            <person name="Zhang T."/>
        </authorList>
    </citation>
    <scope>NUCLEOTIDE SEQUENCE [LARGE SCALE GENOMIC DNA]</scope>
    <source>
        <strain evidence="2">SG_bin8</strain>
    </source>
</reference>
<dbReference type="PANTHER" id="PTHR30535">
    <property type="entry name" value="VITAMIN B12-BINDING PROTEIN"/>
    <property type="match status" value="1"/>
</dbReference>
<organism evidence="2 3">
    <name type="scientific">Candidatus Raskinella chloraquaticus</name>
    <dbReference type="NCBI Taxonomy" id="1951219"/>
    <lineage>
        <taxon>Bacteria</taxon>
        <taxon>Pseudomonadati</taxon>
        <taxon>Pseudomonadota</taxon>
        <taxon>Alphaproteobacteria</taxon>
        <taxon>Hyphomicrobiales</taxon>
        <taxon>Phreatobacteraceae</taxon>
        <taxon>Candidatus Raskinella</taxon>
    </lineage>
</organism>
<gene>
    <name evidence="2" type="ORF">A4S15_13575</name>
</gene>
<evidence type="ECO:0000313" key="2">
    <source>
        <dbReference type="EMBL" id="OQW50670.1"/>
    </source>
</evidence>
<accession>A0A1W9HT72</accession>
<dbReference type="EMBL" id="LWDL01000025">
    <property type="protein sequence ID" value="OQW50670.1"/>
    <property type="molecule type" value="Genomic_DNA"/>
</dbReference>
<proteinExistence type="predicted"/>
<dbReference type="SUPFAM" id="SSF53807">
    <property type="entry name" value="Helical backbone' metal receptor"/>
    <property type="match status" value="1"/>
</dbReference>
<feature type="domain" description="Fe/B12 periplasmic-binding" evidence="1">
    <location>
        <begin position="28"/>
        <end position="281"/>
    </location>
</feature>
<dbReference type="Proteomes" id="UP000192872">
    <property type="component" value="Unassembled WGS sequence"/>
</dbReference>
<dbReference type="Gene3D" id="3.40.50.1980">
    <property type="entry name" value="Nitrogenase molybdenum iron protein domain"/>
    <property type="match status" value="2"/>
</dbReference>